<reference evidence="2 3" key="1">
    <citation type="submission" date="2016-10" db="EMBL/GenBank/DDBJ databases">
        <authorList>
            <person name="de Groot N.N."/>
        </authorList>
    </citation>
    <scope>NUCLEOTIDE SEQUENCE [LARGE SCALE GENOMIC DNA]</scope>
    <source>
        <strain evidence="2 3">DSM 21799</strain>
    </source>
</reference>
<keyword evidence="1" id="KW-0472">Membrane</keyword>
<dbReference type="STRING" id="640635.SAMN04489806_3262"/>
<sequence length="164" mass="18223">MFLRRAVYYWQLIAALLLPLWLFVGWGIWGGGAWTFVGVVVAAPVLFIAILVVTLIIYGRSEVRAANAVSWLDVALLALWHLSIIGLGCFGATGSLFAMLTVVTGLAAFWGTLWQLVRGFTRRARQTLREFEQLAGQTPPRGHVSSPEQGDVYVVYESRDQRRA</sequence>
<name>A0A1H4TMW6_9MICO</name>
<evidence type="ECO:0000313" key="3">
    <source>
        <dbReference type="Proteomes" id="UP000199183"/>
    </source>
</evidence>
<keyword evidence="1" id="KW-1133">Transmembrane helix</keyword>
<evidence type="ECO:0000313" key="2">
    <source>
        <dbReference type="EMBL" id="SEC57812.1"/>
    </source>
</evidence>
<dbReference type="OrthoDB" id="5115907at2"/>
<feature type="transmembrane region" description="Helical" evidence="1">
    <location>
        <begin position="96"/>
        <end position="117"/>
    </location>
</feature>
<feature type="transmembrane region" description="Helical" evidence="1">
    <location>
        <begin position="7"/>
        <end position="29"/>
    </location>
</feature>
<feature type="transmembrane region" description="Helical" evidence="1">
    <location>
        <begin position="35"/>
        <end position="58"/>
    </location>
</feature>
<evidence type="ECO:0008006" key="4">
    <source>
        <dbReference type="Google" id="ProtNLM"/>
    </source>
</evidence>
<keyword evidence="3" id="KW-1185">Reference proteome</keyword>
<dbReference type="EMBL" id="FNRY01000002">
    <property type="protein sequence ID" value="SEC57812.1"/>
    <property type="molecule type" value="Genomic_DNA"/>
</dbReference>
<keyword evidence="1" id="KW-0812">Transmembrane</keyword>
<protein>
    <recommendedName>
        <fullName evidence="4">MFS transporter permease</fullName>
    </recommendedName>
</protein>
<evidence type="ECO:0000256" key="1">
    <source>
        <dbReference type="SAM" id="Phobius"/>
    </source>
</evidence>
<feature type="transmembrane region" description="Helical" evidence="1">
    <location>
        <begin position="70"/>
        <end position="90"/>
    </location>
</feature>
<dbReference type="Proteomes" id="UP000199183">
    <property type="component" value="Unassembled WGS sequence"/>
</dbReference>
<organism evidence="2 3">
    <name type="scientific">Paramicrobacterium humi</name>
    <dbReference type="NCBI Taxonomy" id="640635"/>
    <lineage>
        <taxon>Bacteria</taxon>
        <taxon>Bacillati</taxon>
        <taxon>Actinomycetota</taxon>
        <taxon>Actinomycetes</taxon>
        <taxon>Micrococcales</taxon>
        <taxon>Microbacteriaceae</taxon>
        <taxon>Paramicrobacterium</taxon>
    </lineage>
</organism>
<proteinExistence type="predicted"/>
<dbReference type="RefSeq" id="WP_091187854.1">
    <property type="nucleotide sequence ID" value="NZ_FNRY01000002.1"/>
</dbReference>
<dbReference type="AlphaFoldDB" id="A0A1H4TMW6"/>
<gene>
    <name evidence="2" type="ORF">SAMN04489806_3262</name>
</gene>
<accession>A0A1H4TMW6</accession>